<name>A0A9W8QG93_AKAMU</name>
<keyword evidence="5" id="KW-1185">Reference proteome</keyword>
<feature type="region of interest" description="Disordered" evidence="2">
    <location>
        <begin position="1"/>
        <end position="22"/>
    </location>
</feature>
<dbReference type="Proteomes" id="UP001144673">
    <property type="component" value="Chromosome 6"/>
</dbReference>
<evidence type="ECO:0000256" key="1">
    <source>
        <dbReference type="ARBA" id="ARBA00023242"/>
    </source>
</evidence>
<dbReference type="PANTHER" id="PTHR47784">
    <property type="entry name" value="STEROL UPTAKE CONTROL PROTEIN 2"/>
    <property type="match status" value="1"/>
</dbReference>
<comment type="caution">
    <text evidence="4">The sequence shown here is derived from an EMBL/GenBank/DDBJ whole genome shotgun (WGS) entry which is preliminary data.</text>
</comment>
<dbReference type="RefSeq" id="XP_056055758.1">
    <property type="nucleotide sequence ID" value="XM_056198849.1"/>
</dbReference>
<gene>
    <name evidence="4" type="ORF">LMH87_000870</name>
</gene>
<accession>A0A9W8QG93</accession>
<dbReference type="CDD" id="cd00067">
    <property type="entry name" value="GAL4"/>
    <property type="match status" value="1"/>
</dbReference>
<dbReference type="GO" id="GO:0008270">
    <property type="term" value="F:zinc ion binding"/>
    <property type="evidence" value="ECO:0007669"/>
    <property type="project" value="InterPro"/>
</dbReference>
<dbReference type="KEGG" id="amus:LMH87_000870"/>
<dbReference type="PROSITE" id="PS50048">
    <property type="entry name" value="ZN2_CY6_FUNGAL_2"/>
    <property type="match status" value="1"/>
</dbReference>
<dbReference type="InterPro" id="IPR001138">
    <property type="entry name" value="Zn2Cys6_DnaBD"/>
</dbReference>
<evidence type="ECO:0000256" key="2">
    <source>
        <dbReference type="SAM" id="MobiDB-lite"/>
    </source>
</evidence>
<dbReference type="PANTHER" id="PTHR47784:SF9">
    <property type="entry name" value="ZN(II)2CYS6 TRANSCRIPTION FACTOR (EUROFUNG)"/>
    <property type="match status" value="1"/>
</dbReference>
<organism evidence="4 5">
    <name type="scientific">Akanthomyces muscarius</name>
    <name type="common">Entomopathogenic fungus</name>
    <name type="synonym">Lecanicillium muscarium</name>
    <dbReference type="NCBI Taxonomy" id="2231603"/>
    <lineage>
        <taxon>Eukaryota</taxon>
        <taxon>Fungi</taxon>
        <taxon>Dikarya</taxon>
        <taxon>Ascomycota</taxon>
        <taxon>Pezizomycotina</taxon>
        <taxon>Sordariomycetes</taxon>
        <taxon>Hypocreomycetidae</taxon>
        <taxon>Hypocreales</taxon>
        <taxon>Cordycipitaceae</taxon>
        <taxon>Akanthomyces</taxon>
    </lineage>
</organism>
<dbReference type="Gene3D" id="4.10.240.10">
    <property type="entry name" value="Zn(2)-C6 fungal-type DNA-binding domain"/>
    <property type="match status" value="1"/>
</dbReference>
<evidence type="ECO:0000259" key="3">
    <source>
        <dbReference type="PROSITE" id="PS50048"/>
    </source>
</evidence>
<dbReference type="GeneID" id="80888029"/>
<evidence type="ECO:0000313" key="4">
    <source>
        <dbReference type="EMBL" id="KAJ4155634.1"/>
    </source>
</evidence>
<dbReference type="InterPro" id="IPR053157">
    <property type="entry name" value="Sterol_Uptake_Regulator"/>
</dbReference>
<sequence length="449" mass="50374">MAQRPAGTGGREDTSKAVVVRQRKTHRKSRLGCANCKLRGVKCDESKPTCSRCTSAGLSCTYSAQAPTLQPSYENVFSLEPAATVEVLPPPKLMMQRILPSALPIAGSTGNYVLRQSDKALVSRFVHNTILTFGPGEADAHKSRCMMLANAHKYLYHIYIGFAQLQDAHFNVVPGSPRPSDGATMALHMYHSATMFKQTLSELMPRKKHISSMERDALWMGASMLATSCFANIDSLDPREVWPLRAPDMMDLDWLRMNQGKDIVWEIADLGRSDSVFNDFFVEMATTPLPSASSPIRPHALSPLFYTLFDISPSSTAESNVYHGAVSYLSQIIDDEVSIYIGARLFIFPMEVGVGVKKLLRARDPRAMLLLVYWHSKLVEYPAWWVKFRCIVEGLAIAMHLRREHAEDMPDLIRLLEPPRQALLAQFRKSKLTQVWPQEVIDEAEAPYM</sequence>
<evidence type="ECO:0000313" key="5">
    <source>
        <dbReference type="Proteomes" id="UP001144673"/>
    </source>
</evidence>
<proteinExistence type="predicted"/>
<dbReference type="Pfam" id="PF00172">
    <property type="entry name" value="Zn_clus"/>
    <property type="match status" value="1"/>
</dbReference>
<feature type="domain" description="Zn(2)-C6 fungal-type" evidence="3">
    <location>
        <begin position="32"/>
        <end position="62"/>
    </location>
</feature>
<dbReference type="InterPro" id="IPR036864">
    <property type="entry name" value="Zn2-C6_fun-type_DNA-bd_sf"/>
</dbReference>
<protein>
    <recommendedName>
        <fullName evidence="3">Zn(2)-C6 fungal-type domain-containing protein</fullName>
    </recommendedName>
</protein>
<dbReference type="AlphaFoldDB" id="A0A9W8QG93"/>
<dbReference type="EMBL" id="JAJHUN010000007">
    <property type="protein sequence ID" value="KAJ4155634.1"/>
    <property type="molecule type" value="Genomic_DNA"/>
</dbReference>
<keyword evidence="1" id="KW-0539">Nucleus</keyword>
<reference evidence="4" key="1">
    <citation type="journal article" date="2023" name="Access Microbiol">
        <title>De-novo genome assembly for Akanthomyces muscarius, a biocontrol agent of insect agricultural pests.</title>
        <authorList>
            <person name="Erdos Z."/>
            <person name="Studholme D.J."/>
            <person name="Raymond B."/>
            <person name="Sharma M."/>
        </authorList>
    </citation>
    <scope>NUCLEOTIDE SEQUENCE</scope>
    <source>
        <strain evidence="4">Ve6</strain>
    </source>
</reference>
<dbReference type="SMART" id="SM00066">
    <property type="entry name" value="GAL4"/>
    <property type="match status" value="1"/>
</dbReference>
<dbReference type="GO" id="GO:0001228">
    <property type="term" value="F:DNA-binding transcription activator activity, RNA polymerase II-specific"/>
    <property type="evidence" value="ECO:0007669"/>
    <property type="project" value="TreeGrafter"/>
</dbReference>
<dbReference type="PRINTS" id="PR00755">
    <property type="entry name" value="AFLATOXINBRP"/>
</dbReference>
<dbReference type="SUPFAM" id="SSF57701">
    <property type="entry name" value="Zn2/Cys6 DNA-binding domain"/>
    <property type="match status" value="1"/>
</dbReference>